<dbReference type="AlphaFoldDB" id="G2ECX2"/>
<evidence type="ECO:0000256" key="2">
    <source>
        <dbReference type="SAM" id="SignalP"/>
    </source>
</evidence>
<organism evidence="4 5">
    <name type="scientific">Bizionia argentinensis JUB59</name>
    <dbReference type="NCBI Taxonomy" id="1046627"/>
    <lineage>
        <taxon>Bacteria</taxon>
        <taxon>Pseudomonadati</taxon>
        <taxon>Bacteroidota</taxon>
        <taxon>Flavobacteriia</taxon>
        <taxon>Flavobacteriales</taxon>
        <taxon>Flavobacteriaceae</taxon>
        <taxon>Bizionia</taxon>
    </lineage>
</organism>
<keyword evidence="5" id="KW-1185">Reference proteome</keyword>
<dbReference type="InterPro" id="IPR000601">
    <property type="entry name" value="PKD_dom"/>
</dbReference>
<dbReference type="RefSeq" id="WP_008636615.1">
    <property type="nucleotide sequence ID" value="NZ_AFXZ01000019.1"/>
</dbReference>
<dbReference type="NCBIfam" id="TIGR04183">
    <property type="entry name" value="Por_Secre_tail"/>
    <property type="match status" value="1"/>
</dbReference>
<dbReference type="Pfam" id="PF03382">
    <property type="entry name" value="DUF285"/>
    <property type="match status" value="1"/>
</dbReference>
<dbReference type="InterPro" id="IPR026444">
    <property type="entry name" value="Secre_tail"/>
</dbReference>
<dbReference type="PROSITE" id="PS50093">
    <property type="entry name" value="PKD"/>
    <property type="match status" value="1"/>
</dbReference>
<dbReference type="STRING" id="1046627.BZARG_1241"/>
<feature type="domain" description="PKD" evidence="3">
    <location>
        <begin position="199"/>
        <end position="237"/>
    </location>
</feature>
<dbReference type="InterPro" id="IPR011889">
    <property type="entry name" value="Liste_lipo_26"/>
</dbReference>
<keyword evidence="1 2" id="KW-0732">Signal</keyword>
<dbReference type="Proteomes" id="UP000003730">
    <property type="component" value="Unassembled WGS sequence"/>
</dbReference>
<dbReference type="InterPro" id="IPR005046">
    <property type="entry name" value="DUF285"/>
</dbReference>
<gene>
    <name evidence="4" type="ORF">BZARG_1241</name>
</gene>
<feature type="signal peptide" evidence="2">
    <location>
        <begin position="1"/>
        <end position="21"/>
    </location>
</feature>
<dbReference type="Gene3D" id="2.60.40.10">
    <property type="entry name" value="Immunoglobulins"/>
    <property type="match status" value="1"/>
</dbReference>
<evidence type="ECO:0000313" key="4">
    <source>
        <dbReference type="EMBL" id="EGV43707.1"/>
    </source>
</evidence>
<reference evidence="4 5" key="1">
    <citation type="journal article" date="2008" name="Int. J. Syst. Evol. Microbiol.">
        <title>Bizionia argentinensis sp. nov., isolated from surface marine water in Antarctica.</title>
        <authorList>
            <person name="Bercovich A."/>
            <person name="Vazquez S.C."/>
            <person name="Yankilevich P."/>
            <person name="Coria S.H."/>
            <person name="Foti M."/>
            <person name="Hernandez E."/>
            <person name="Vidal A."/>
            <person name="Ruberto L."/>
            <person name="Melo C."/>
            <person name="Marenssi S."/>
            <person name="Criscuolo M."/>
            <person name="Memoli M."/>
            <person name="Arguelles M."/>
            <person name="Mac Cormack W.P."/>
        </authorList>
    </citation>
    <scope>NUCLEOTIDE SEQUENCE [LARGE SCALE GENOMIC DNA]</scope>
    <source>
        <strain evidence="4 5">JUB59</strain>
    </source>
</reference>
<dbReference type="EMBL" id="AFXZ01000019">
    <property type="protein sequence ID" value="EGV43707.1"/>
    <property type="molecule type" value="Genomic_DNA"/>
</dbReference>
<feature type="chain" id="PRO_5003428576" evidence="2">
    <location>
        <begin position="22"/>
        <end position="780"/>
    </location>
</feature>
<dbReference type="eggNOG" id="COG4886">
    <property type="taxonomic scope" value="Bacteria"/>
</dbReference>
<protein>
    <submittedName>
        <fullName evidence="4">BspA family leucine-rich repeat surface protein</fullName>
    </submittedName>
</protein>
<comment type="caution">
    <text evidence="4">The sequence shown here is derived from an EMBL/GenBank/DDBJ whole genome shotgun (WGS) entry which is preliminary data.</text>
</comment>
<accession>G2ECX2</accession>
<dbReference type="OrthoDB" id="9813840at2"/>
<dbReference type="InterPro" id="IPR013783">
    <property type="entry name" value="Ig-like_fold"/>
</dbReference>
<evidence type="ECO:0000259" key="3">
    <source>
        <dbReference type="PROSITE" id="PS50093"/>
    </source>
</evidence>
<proteinExistence type="predicted"/>
<dbReference type="PATRIC" id="fig|1046627.3.peg.1374"/>
<evidence type="ECO:0000256" key="1">
    <source>
        <dbReference type="ARBA" id="ARBA00022729"/>
    </source>
</evidence>
<dbReference type="NCBIfam" id="TIGR02167">
    <property type="entry name" value="Liste_lipo_26"/>
    <property type="match status" value="3"/>
</dbReference>
<dbReference type="Gene3D" id="2.60.120.380">
    <property type="match status" value="1"/>
</dbReference>
<dbReference type="Pfam" id="PF18962">
    <property type="entry name" value="Por_Secre_tail"/>
    <property type="match status" value="1"/>
</dbReference>
<dbReference type="InterPro" id="IPR035986">
    <property type="entry name" value="PKD_dom_sf"/>
</dbReference>
<dbReference type="SUPFAM" id="SSF49299">
    <property type="entry name" value="PKD domain"/>
    <property type="match status" value="1"/>
</dbReference>
<sequence>MNKITLLLLFILAFLGIQVNAQITSAQVTNNATASLQMQTQIEKTIRLQRSATSRTTNRNLEATYVGAFNTDDGPLWNDNPMVYNGLEAAALVFGGGPSDYAISTNSNTADPATITHTAWATTWGVDDCLEIDEDYSVDLGDPGYNAPGGEYSAVSAYTKDNCFAPGNTNYVWLVDNSTSFITTWQTTIANETINIPTTGVGYNYRVDWGDGTANALISGDVLHTYETPGIYTVKISGDFPRIYFNNSGDREKIRSIEQWGTTEWASMSSAFYGCNNLVGNATDAPDLSGVTDMSYMFSEASVFNQDIGSWNMSNVTTMEGMFRGASAFNNAIGTWDLSNVTNMGSVFYEAIAFNQDISTWNVSSVTNMANMFTNAIAFNQNIGAWNVSNVTVMNDMFQGATLSTLNYDALLNGWRALPTLQAGVNFHAGNSTYCTGENARIALEGSFTWAITDAGLDCTGIQTCTPPIITIEVQDVDGNPMVDCIEQGSPYYAMVTLSGGYGNTSYNVSANNSDAVEVAADDFEVFGPFTVGTNFSVGAMGIQNGDCYVSTSINSPAFCPPPSNDCINSIPLSCGDSVAGTTLSATNSGMGSASCSVGTQKDVFYTLDVLENNEYTVTVVGANYDAVLAIYSGACGSLTEIDCVDNGFTDGVEETITFTAAATEALIIRTYDWSSSAGDFIISVTCPTMSINDNMMLVERRLYPNPLNDGTFYIHAPKLNGEQVVVNITDMAGRQIFNNTLSVTDNKVTVSVKDALTSGMYFVTLKHAGESSTFRVMKK</sequence>
<name>G2ECX2_9FLAO</name>
<evidence type="ECO:0000313" key="5">
    <source>
        <dbReference type="Proteomes" id="UP000003730"/>
    </source>
</evidence>